<dbReference type="Gene3D" id="1.10.630.10">
    <property type="entry name" value="Cytochrome P450"/>
    <property type="match status" value="1"/>
</dbReference>
<dbReference type="SUPFAM" id="SSF54862">
    <property type="entry name" value="4Fe-4S ferredoxins"/>
    <property type="match status" value="1"/>
</dbReference>
<organism evidence="3 4">
    <name type="scientific">Pseudonocardia ailaonensis</name>
    <dbReference type="NCBI Taxonomy" id="367279"/>
    <lineage>
        <taxon>Bacteria</taxon>
        <taxon>Bacillati</taxon>
        <taxon>Actinomycetota</taxon>
        <taxon>Actinomycetes</taxon>
        <taxon>Pseudonocardiales</taxon>
        <taxon>Pseudonocardiaceae</taxon>
        <taxon>Pseudonocardia</taxon>
    </lineage>
</organism>
<evidence type="ECO:0000313" key="3">
    <source>
        <dbReference type="EMBL" id="GAA1863548.1"/>
    </source>
</evidence>
<evidence type="ECO:0008006" key="5">
    <source>
        <dbReference type="Google" id="ProtNLM"/>
    </source>
</evidence>
<proteinExistence type="inferred from homology"/>
<dbReference type="InterPro" id="IPR001128">
    <property type="entry name" value="Cyt_P450"/>
</dbReference>
<dbReference type="InterPro" id="IPR036396">
    <property type="entry name" value="Cyt_P450_sf"/>
</dbReference>
<name>A0ABN2NCV2_9PSEU</name>
<reference evidence="3 4" key="1">
    <citation type="journal article" date="2019" name="Int. J. Syst. Evol. Microbiol.">
        <title>The Global Catalogue of Microorganisms (GCM) 10K type strain sequencing project: providing services to taxonomists for standard genome sequencing and annotation.</title>
        <authorList>
            <consortium name="The Broad Institute Genomics Platform"/>
            <consortium name="The Broad Institute Genome Sequencing Center for Infectious Disease"/>
            <person name="Wu L."/>
            <person name="Ma J."/>
        </authorList>
    </citation>
    <scope>NUCLEOTIDE SEQUENCE [LARGE SCALE GENOMIC DNA]</scope>
    <source>
        <strain evidence="3 4">JCM 16009</strain>
    </source>
</reference>
<dbReference type="InterPro" id="IPR017972">
    <property type="entry name" value="Cyt_P450_CS"/>
</dbReference>
<gene>
    <name evidence="3" type="ORF">GCM10009836_49890</name>
</gene>
<dbReference type="PROSITE" id="PS00086">
    <property type="entry name" value="CYTOCHROME_P450"/>
    <property type="match status" value="1"/>
</dbReference>
<dbReference type="PRINTS" id="PR00359">
    <property type="entry name" value="BP450"/>
</dbReference>
<evidence type="ECO:0000256" key="2">
    <source>
        <dbReference type="RuleBase" id="RU000461"/>
    </source>
</evidence>
<dbReference type="Pfam" id="PF00067">
    <property type="entry name" value="p450"/>
    <property type="match status" value="1"/>
</dbReference>
<dbReference type="SUPFAM" id="SSF48264">
    <property type="entry name" value="Cytochrome P450"/>
    <property type="match status" value="1"/>
</dbReference>
<evidence type="ECO:0000313" key="4">
    <source>
        <dbReference type="Proteomes" id="UP001500449"/>
    </source>
</evidence>
<sequence length="481" mass="52522">MSAAATCPFDHHALGDEVSIRRSYDRLRAEGVVRSPEHGGFYVLSRHADVMAALRDPATFVSGRGTRIPAIGEDKAIPLDYDPPRHSGYRALFTDRISPETVRDMTPGLTALVGELLDAFLARGGGEWVAEVGLALPLKVLEHLVGFSAETVSRFRVITEESWRDIASMPLDEARSGMRELVRQEVARHRGTRPQDYITQLLDREIDGRPITDDEIERTLMTFAIAGHETTMNASGWLLHLYAGDPRSQARIRADPSLIPQYVEEALRFGTPVQTLGRYTTRDVDVDGVTIPAGSRVLLVYAAANHDPARFDHADEFDVDRSAAGHLTFGFGRHQCAGALLARTELRLLLEKLVTLPAIVPAGEADLGGLMGGTHHGPRSLPLRFATDPAEGARDPHREEATPTLVRSSSTTEVLELDLDRCSGYGNCVFAAPALFDLDLGSNVAVLVKDTWDEGERAAVAAAVGDCPAHALRLRDREHRA</sequence>
<dbReference type="PRINTS" id="PR00385">
    <property type="entry name" value="P450"/>
</dbReference>
<accession>A0ABN2NCV2</accession>
<keyword evidence="2" id="KW-0479">Metal-binding</keyword>
<dbReference type="Pfam" id="PF13459">
    <property type="entry name" value="Fer4_15"/>
    <property type="match status" value="1"/>
</dbReference>
<dbReference type="RefSeq" id="WP_344421689.1">
    <property type="nucleotide sequence ID" value="NZ_BAAAQK010000018.1"/>
</dbReference>
<dbReference type="PANTHER" id="PTHR46696">
    <property type="entry name" value="P450, PUTATIVE (EUROFUNG)-RELATED"/>
    <property type="match status" value="1"/>
</dbReference>
<dbReference type="InterPro" id="IPR002397">
    <property type="entry name" value="Cyt_P450_B"/>
</dbReference>
<dbReference type="PANTHER" id="PTHR46696:SF6">
    <property type="entry name" value="P450, PUTATIVE (EUROFUNG)-RELATED"/>
    <property type="match status" value="1"/>
</dbReference>
<keyword evidence="2" id="KW-0408">Iron</keyword>
<protein>
    <recommendedName>
        <fullName evidence="5">Cytochrome P450</fullName>
    </recommendedName>
</protein>
<keyword evidence="2" id="KW-0349">Heme</keyword>
<dbReference type="Gene3D" id="3.30.70.20">
    <property type="match status" value="1"/>
</dbReference>
<keyword evidence="4" id="KW-1185">Reference proteome</keyword>
<dbReference type="EMBL" id="BAAAQK010000018">
    <property type="protein sequence ID" value="GAA1863548.1"/>
    <property type="molecule type" value="Genomic_DNA"/>
</dbReference>
<keyword evidence="2" id="KW-0560">Oxidoreductase</keyword>
<dbReference type="Proteomes" id="UP001500449">
    <property type="component" value="Unassembled WGS sequence"/>
</dbReference>
<comment type="caution">
    <text evidence="3">The sequence shown here is derived from an EMBL/GenBank/DDBJ whole genome shotgun (WGS) entry which is preliminary data.</text>
</comment>
<comment type="similarity">
    <text evidence="1 2">Belongs to the cytochrome P450 family.</text>
</comment>
<evidence type="ECO:0000256" key="1">
    <source>
        <dbReference type="ARBA" id="ARBA00010617"/>
    </source>
</evidence>
<keyword evidence="2" id="KW-0503">Monooxygenase</keyword>